<accession>A0AA39DD16</accession>
<keyword evidence="5 14" id="KW-0812">Transmembrane</keyword>
<evidence type="ECO:0000256" key="10">
    <source>
        <dbReference type="ARBA" id="ARBA00023033"/>
    </source>
</evidence>
<evidence type="ECO:0000256" key="7">
    <source>
        <dbReference type="ARBA" id="ARBA00022989"/>
    </source>
</evidence>
<dbReference type="PANTHER" id="PTHR24286:SF236">
    <property type="entry name" value="P450, PUTATIVE-RELATED"/>
    <property type="match status" value="1"/>
</dbReference>
<evidence type="ECO:0000256" key="2">
    <source>
        <dbReference type="ARBA" id="ARBA00004167"/>
    </source>
</evidence>
<dbReference type="Gene3D" id="1.10.630.10">
    <property type="entry name" value="Cytochrome P450"/>
    <property type="match status" value="1"/>
</dbReference>
<reference evidence="15 16" key="1">
    <citation type="journal article" date="2023" name="BMC Biotechnol.">
        <title>Vitis rotundifolia cv Carlos genome sequencing.</title>
        <authorList>
            <person name="Huff M."/>
            <person name="Hulse-Kemp A."/>
            <person name="Scheffler B."/>
            <person name="Youngblood R."/>
            <person name="Simpson S."/>
            <person name="Babiker E."/>
            <person name="Staton M."/>
        </authorList>
    </citation>
    <scope>NUCLEOTIDE SEQUENCE [LARGE SCALE GENOMIC DNA]</scope>
    <source>
        <tissue evidence="15">Leaf</tissue>
    </source>
</reference>
<evidence type="ECO:0000256" key="4">
    <source>
        <dbReference type="ARBA" id="ARBA00022617"/>
    </source>
</evidence>
<dbReference type="Pfam" id="PF00067">
    <property type="entry name" value="p450"/>
    <property type="match status" value="1"/>
</dbReference>
<dbReference type="PRINTS" id="PR00465">
    <property type="entry name" value="EP450IV"/>
</dbReference>
<gene>
    <name evidence="15" type="ORF">PVL29_021252</name>
</gene>
<keyword evidence="6 12" id="KW-0479">Metal-binding</keyword>
<dbReference type="GO" id="GO:0020037">
    <property type="term" value="F:heme binding"/>
    <property type="evidence" value="ECO:0007669"/>
    <property type="project" value="InterPro"/>
</dbReference>
<sequence>MEYLGYVFVGIVTLLLVCIPHWLRSWRKPQCNGKLPPGSMGWPIFGETLQFSTPYTNRDVSPFIRKRMDRYGPLFRTKLLGWPFVISADPDLSRFVLQQEGKLFHCWYMESFDNLFGPQNVLSSQGALHKCLRSLILNQFGSESLRTRFLSQVEDLVLKKLQLWSNHTSVDLKEGVTSMIFDFTAKMICNYDESKTPEKLRENYSAFLGGLISFPLNVPGTSYWKCLKGRERARKTLRNMLLERLASPEREDKDLMDFIIQEMKKDETILTEEIAVDLLFGLPFGANETTSSTLVLAVQYLGSHPSALAEITKEHESILRNRKQKDSGITWEEYKSMTFTMMVVNETVRMGSILPSIFRKVAKDIEIKGYTIPAGWMVLVAPPAAHFNPNVHKDPHVFNPWRWQGQEMNSGSNALMGFGGGIRLCAGVDFAKLQIAIFLHHLVTKYRWEVIKGGEVVWRQSTGPTFPNGFHVQISEKTK</sequence>
<keyword evidence="4 12" id="KW-0349">Heme</keyword>
<evidence type="ECO:0008006" key="17">
    <source>
        <dbReference type="Google" id="ProtNLM"/>
    </source>
</evidence>
<dbReference type="Proteomes" id="UP001168098">
    <property type="component" value="Unassembled WGS sequence"/>
</dbReference>
<dbReference type="InterPro" id="IPR002403">
    <property type="entry name" value="Cyt_P450_E_grp-IV"/>
</dbReference>
<dbReference type="GO" id="GO:0016125">
    <property type="term" value="P:sterol metabolic process"/>
    <property type="evidence" value="ECO:0007669"/>
    <property type="project" value="TreeGrafter"/>
</dbReference>
<dbReference type="InterPro" id="IPR001128">
    <property type="entry name" value="Cyt_P450"/>
</dbReference>
<evidence type="ECO:0000256" key="9">
    <source>
        <dbReference type="ARBA" id="ARBA00023004"/>
    </source>
</evidence>
<evidence type="ECO:0000256" key="6">
    <source>
        <dbReference type="ARBA" id="ARBA00022723"/>
    </source>
</evidence>
<dbReference type="GO" id="GO:0016705">
    <property type="term" value="F:oxidoreductase activity, acting on paired donors, with incorporation or reduction of molecular oxygen"/>
    <property type="evidence" value="ECO:0007669"/>
    <property type="project" value="InterPro"/>
</dbReference>
<evidence type="ECO:0000256" key="11">
    <source>
        <dbReference type="ARBA" id="ARBA00023136"/>
    </source>
</evidence>
<organism evidence="15 16">
    <name type="scientific">Vitis rotundifolia</name>
    <name type="common">Muscadine grape</name>
    <dbReference type="NCBI Taxonomy" id="103349"/>
    <lineage>
        <taxon>Eukaryota</taxon>
        <taxon>Viridiplantae</taxon>
        <taxon>Streptophyta</taxon>
        <taxon>Embryophyta</taxon>
        <taxon>Tracheophyta</taxon>
        <taxon>Spermatophyta</taxon>
        <taxon>Magnoliopsida</taxon>
        <taxon>eudicotyledons</taxon>
        <taxon>Gunneridae</taxon>
        <taxon>Pentapetalae</taxon>
        <taxon>rosids</taxon>
        <taxon>Vitales</taxon>
        <taxon>Vitaceae</taxon>
        <taxon>Viteae</taxon>
        <taxon>Vitis</taxon>
    </lineage>
</organism>
<dbReference type="EMBL" id="JARBHA010000016">
    <property type="protein sequence ID" value="KAJ9679269.1"/>
    <property type="molecule type" value="Genomic_DNA"/>
</dbReference>
<keyword evidence="11 14" id="KW-0472">Membrane</keyword>
<dbReference type="GO" id="GO:0010268">
    <property type="term" value="P:brassinosteroid homeostasis"/>
    <property type="evidence" value="ECO:0007669"/>
    <property type="project" value="TreeGrafter"/>
</dbReference>
<feature type="transmembrane region" description="Helical" evidence="14">
    <location>
        <begin position="6"/>
        <end position="23"/>
    </location>
</feature>
<evidence type="ECO:0000256" key="3">
    <source>
        <dbReference type="ARBA" id="ARBA00010617"/>
    </source>
</evidence>
<evidence type="ECO:0000256" key="5">
    <source>
        <dbReference type="ARBA" id="ARBA00022692"/>
    </source>
</evidence>
<name>A0AA39DD16_VITRO</name>
<dbReference type="FunFam" id="1.10.630.10:FF:000020">
    <property type="entry name" value="Cytochrome P450 family protein"/>
    <property type="match status" value="1"/>
</dbReference>
<keyword evidence="10 13" id="KW-0503">Monooxygenase</keyword>
<dbReference type="PROSITE" id="PS00086">
    <property type="entry name" value="CYTOCHROME_P450"/>
    <property type="match status" value="1"/>
</dbReference>
<keyword evidence="7 14" id="KW-1133">Transmembrane helix</keyword>
<dbReference type="GO" id="GO:0016132">
    <property type="term" value="P:brassinosteroid biosynthetic process"/>
    <property type="evidence" value="ECO:0007669"/>
    <property type="project" value="TreeGrafter"/>
</dbReference>
<dbReference type="AlphaFoldDB" id="A0AA39DD16"/>
<dbReference type="PANTHER" id="PTHR24286">
    <property type="entry name" value="CYTOCHROME P450 26"/>
    <property type="match status" value="1"/>
</dbReference>
<feature type="binding site" description="axial binding residue" evidence="12">
    <location>
        <position position="425"/>
    </location>
    <ligand>
        <name>heme</name>
        <dbReference type="ChEBI" id="CHEBI:30413"/>
    </ligand>
    <ligandPart>
        <name>Fe</name>
        <dbReference type="ChEBI" id="CHEBI:18248"/>
    </ligandPart>
</feature>
<keyword evidence="9 12" id="KW-0408">Iron</keyword>
<comment type="cofactor">
    <cofactor evidence="1 12">
        <name>heme</name>
        <dbReference type="ChEBI" id="CHEBI:30413"/>
    </cofactor>
</comment>
<dbReference type="GO" id="GO:0016020">
    <property type="term" value="C:membrane"/>
    <property type="evidence" value="ECO:0007669"/>
    <property type="project" value="UniProtKB-SubCell"/>
</dbReference>
<dbReference type="GO" id="GO:0004497">
    <property type="term" value="F:monooxygenase activity"/>
    <property type="evidence" value="ECO:0007669"/>
    <property type="project" value="UniProtKB-KW"/>
</dbReference>
<evidence type="ECO:0000256" key="13">
    <source>
        <dbReference type="RuleBase" id="RU000461"/>
    </source>
</evidence>
<proteinExistence type="inferred from homology"/>
<evidence type="ECO:0000313" key="16">
    <source>
        <dbReference type="Proteomes" id="UP001168098"/>
    </source>
</evidence>
<dbReference type="PRINTS" id="PR00385">
    <property type="entry name" value="P450"/>
</dbReference>
<keyword evidence="8 13" id="KW-0560">Oxidoreductase</keyword>
<dbReference type="InterPro" id="IPR017972">
    <property type="entry name" value="Cyt_P450_CS"/>
</dbReference>
<dbReference type="InterPro" id="IPR036396">
    <property type="entry name" value="Cyt_P450_sf"/>
</dbReference>
<comment type="similarity">
    <text evidence="3 13">Belongs to the cytochrome P450 family.</text>
</comment>
<evidence type="ECO:0000256" key="12">
    <source>
        <dbReference type="PIRSR" id="PIRSR602403-1"/>
    </source>
</evidence>
<comment type="subcellular location">
    <subcellularLocation>
        <location evidence="2">Membrane</location>
        <topology evidence="2">Single-pass membrane protein</topology>
    </subcellularLocation>
</comment>
<evidence type="ECO:0000256" key="14">
    <source>
        <dbReference type="SAM" id="Phobius"/>
    </source>
</evidence>
<dbReference type="SUPFAM" id="SSF48264">
    <property type="entry name" value="Cytochrome P450"/>
    <property type="match status" value="1"/>
</dbReference>
<evidence type="ECO:0000313" key="15">
    <source>
        <dbReference type="EMBL" id="KAJ9679269.1"/>
    </source>
</evidence>
<dbReference type="GO" id="GO:0005506">
    <property type="term" value="F:iron ion binding"/>
    <property type="evidence" value="ECO:0007669"/>
    <property type="project" value="InterPro"/>
</dbReference>
<protein>
    <recommendedName>
        <fullName evidence="17">Cytochrome P450 87A3</fullName>
    </recommendedName>
</protein>
<evidence type="ECO:0000256" key="8">
    <source>
        <dbReference type="ARBA" id="ARBA00023002"/>
    </source>
</evidence>
<evidence type="ECO:0000256" key="1">
    <source>
        <dbReference type="ARBA" id="ARBA00001971"/>
    </source>
</evidence>
<keyword evidence="16" id="KW-1185">Reference proteome</keyword>
<dbReference type="CDD" id="cd11043">
    <property type="entry name" value="CYP90-like"/>
    <property type="match status" value="1"/>
</dbReference>
<comment type="caution">
    <text evidence="15">The sequence shown here is derived from an EMBL/GenBank/DDBJ whole genome shotgun (WGS) entry which is preliminary data.</text>
</comment>